<dbReference type="InterPro" id="IPR036047">
    <property type="entry name" value="F-box-like_dom_sf"/>
</dbReference>
<keyword evidence="3" id="KW-1185">Reference proteome</keyword>
<reference evidence="2" key="1">
    <citation type="submission" date="2020-01" db="EMBL/GenBank/DDBJ databases">
        <authorList>
            <person name="Mishra B."/>
        </authorList>
    </citation>
    <scope>NUCLEOTIDE SEQUENCE [LARGE SCALE GENOMIC DNA]</scope>
</reference>
<dbReference type="NCBIfam" id="TIGR01640">
    <property type="entry name" value="F_box_assoc_1"/>
    <property type="match status" value="1"/>
</dbReference>
<dbReference type="InterPro" id="IPR001810">
    <property type="entry name" value="F-box_dom"/>
</dbReference>
<accession>A0A6D2IUN4</accession>
<comment type="caution">
    <text evidence="2">The sequence shown here is derived from an EMBL/GenBank/DDBJ whole genome shotgun (WGS) entry which is preliminary data.</text>
</comment>
<protein>
    <recommendedName>
        <fullName evidence="1">F-box domain-containing protein</fullName>
    </recommendedName>
</protein>
<dbReference type="Proteomes" id="UP000467841">
    <property type="component" value="Unassembled WGS sequence"/>
</dbReference>
<dbReference type="AlphaFoldDB" id="A0A6D2IUN4"/>
<dbReference type="PROSITE" id="PS50181">
    <property type="entry name" value="FBOX"/>
    <property type="match status" value="1"/>
</dbReference>
<dbReference type="SMART" id="SM00256">
    <property type="entry name" value="FBOX"/>
    <property type="match status" value="1"/>
</dbReference>
<dbReference type="Pfam" id="PF00646">
    <property type="entry name" value="F-box"/>
    <property type="match status" value="1"/>
</dbReference>
<organism evidence="2 3">
    <name type="scientific">Microthlaspi erraticum</name>
    <dbReference type="NCBI Taxonomy" id="1685480"/>
    <lineage>
        <taxon>Eukaryota</taxon>
        <taxon>Viridiplantae</taxon>
        <taxon>Streptophyta</taxon>
        <taxon>Embryophyta</taxon>
        <taxon>Tracheophyta</taxon>
        <taxon>Spermatophyta</taxon>
        <taxon>Magnoliopsida</taxon>
        <taxon>eudicotyledons</taxon>
        <taxon>Gunneridae</taxon>
        <taxon>Pentapetalae</taxon>
        <taxon>rosids</taxon>
        <taxon>malvids</taxon>
        <taxon>Brassicales</taxon>
        <taxon>Brassicaceae</taxon>
        <taxon>Coluteocarpeae</taxon>
        <taxon>Microthlaspi</taxon>
    </lineage>
</organism>
<dbReference type="SUPFAM" id="SSF81383">
    <property type="entry name" value="F-box domain"/>
    <property type="match status" value="1"/>
</dbReference>
<dbReference type="PANTHER" id="PTHR31111:SF67">
    <property type="entry name" value="F-BOX DOMAIN-CONTAINING PROTEIN"/>
    <property type="match status" value="1"/>
</dbReference>
<gene>
    <name evidence="2" type="ORF">MERR_LOCUS17533</name>
</gene>
<dbReference type="InterPro" id="IPR013187">
    <property type="entry name" value="F-box-assoc_dom_typ3"/>
</dbReference>
<dbReference type="EMBL" id="CACVBM020001093">
    <property type="protein sequence ID" value="CAA7030298.1"/>
    <property type="molecule type" value="Genomic_DNA"/>
</dbReference>
<sequence length="385" mass="44770">MGRTRSKKTKTVNEINPQALEDENSFVHIPLDLVIEIVGRLPSKSVARFLLVSKSWETFIRSRDFITSFPLGSSSQPRLLITFSDFDYRVRSDFDYRVRRQTLDFFSSSSSSATSLISRFTRTSPDLKEYLPHFVNGLISIGFGEEQIIYNPSTGRSISLPNLVTTRTMIRTYFGYDPVNDQYKVLCLTRSLVYKVFTLGERESWREMDCSIPHLPWSYNGLCIDGVLYYLAFTEEEMLQQRLMRFDVRSEKLELLTDLPADLMSPYPYTLIKYDGKVAIATKALTYTFDVWVMEEHGWLKTSFSIEPYCTSLQIESIHVKGTTRMGEFILAPFRARNAFYVVFYNPKRNSCRNIKIEVNSDYEFGAQYPKLIVLSDYVENIRFF</sequence>
<proteinExistence type="predicted"/>
<evidence type="ECO:0000313" key="2">
    <source>
        <dbReference type="EMBL" id="CAA7030298.1"/>
    </source>
</evidence>
<dbReference type="OrthoDB" id="1042779at2759"/>
<evidence type="ECO:0000259" key="1">
    <source>
        <dbReference type="PROSITE" id="PS50181"/>
    </source>
</evidence>
<dbReference type="InterPro" id="IPR017451">
    <property type="entry name" value="F-box-assoc_interact_dom"/>
</dbReference>
<feature type="domain" description="F-box" evidence="1">
    <location>
        <begin position="23"/>
        <end position="69"/>
    </location>
</feature>
<dbReference type="PANTHER" id="PTHR31111">
    <property type="entry name" value="BNAA05G37150D PROTEIN-RELATED"/>
    <property type="match status" value="1"/>
</dbReference>
<evidence type="ECO:0000313" key="3">
    <source>
        <dbReference type="Proteomes" id="UP000467841"/>
    </source>
</evidence>
<dbReference type="Pfam" id="PF08268">
    <property type="entry name" value="FBA_3"/>
    <property type="match status" value="1"/>
</dbReference>
<name>A0A6D2IUN4_9BRAS</name>